<feature type="transmembrane region" description="Helical" evidence="1">
    <location>
        <begin position="83"/>
        <end position="102"/>
    </location>
</feature>
<feature type="transmembrane region" description="Helical" evidence="1">
    <location>
        <begin position="6"/>
        <end position="24"/>
    </location>
</feature>
<proteinExistence type="predicted"/>
<feature type="transmembrane region" description="Helical" evidence="1">
    <location>
        <begin position="363"/>
        <end position="384"/>
    </location>
</feature>
<feature type="transmembrane region" description="Helical" evidence="1">
    <location>
        <begin position="296"/>
        <end position="318"/>
    </location>
</feature>
<dbReference type="PATRIC" id="fig|544718.43.peg.99"/>
<feature type="transmembrane region" description="Helical" evidence="1">
    <location>
        <begin position="31"/>
        <end position="48"/>
    </location>
</feature>
<reference evidence="2" key="2">
    <citation type="submission" date="2015-05" db="EMBL/GenBank/DDBJ databases">
        <authorList>
            <person name="Wang D.B."/>
            <person name="Wang M."/>
        </authorList>
    </citation>
    <scope>NUCLEOTIDE SEQUENCE [LARGE SCALE GENOMIC DNA]</scope>
    <source>
        <strain evidence="2">DU22</strain>
    </source>
</reference>
<feature type="transmembrane region" description="Helical" evidence="1">
    <location>
        <begin position="122"/>
        <end position="140"/>
    </location>
</feature>
<dbReference type="Proteomes" id="UP000093281">
    <property type="component" value="Unassembled WGS sequence"/>
</dbReference>
<dbReference type="Proteomes" id="UP000308001">
    <property type="component" value="Unassembled WGS sequence"/>
</dbReference>
<evidence type="ECO:0000313" key="2">
    <source>
        <dbReference type="EMBL" id="OCL99918.1"/>
    </source>
</evidence>
<keyword evidence="1" id="KW-0472">Membrane</keyword>
<dbReference type="STRING" id="544718.AAX25_00098"/>
<feature type="transmembrane region" description="Helical" evidence="1">
    <location>
        <begin position="187"/>
        <end position="206"/>
    </location>
</feature>
<gene>
    <name evidence="2" type="ORF">AAX29_00971</name>
    <name evidence="3" type="ORF">FE246_02045</name>
</gene>
<comment type="caution">
    <text evidence="2">The sequence shown here is derived from an EMBL/GenBank/DDBJ whole genome shotgun (WGS) entry which is preliminary data.</text>
</comment>
<evidence type="ECO:0000313" key="5">
    <source>
        <dbReference type="Proteomes" id="UP000308001"/>
    </source>
</evidence>
<dbReference type="AlphaFoldDB" id="A0A1C0B8I4"/>
<sequence length="427" mass="48576">MLFLSRLSGLLIFLSFIFTIYSYFIDNSFNIFAVSSIWIAAILLFPTLKSKKLIIILLLFSFIAFFYSYLNDFYIDFEKIFSINLYLLVLLISVSFLKLVAIPKEDKETLPNGKKAFIKTYLGIHLFGSVINISSLLLVADKMYKKATLSPLQIIVLTRSFASDAYWSPFFVAFAAALTYAPNLNTFSIISFGLILAIFSFVFTYLEVNTNRFNLDSFYGYPLSLENLFLPAILAFLVIITHFYFEDLKIILLISSFAFTLTLIILPMKKGLKTSFFILKDYIFDDLPKMKSEISLFLIAGLFGILAGTVLLGLNFSFPFEVFDYKIASIILFIFISLSFIGIHPIISISIFADFFIDANHTLLAMTFLMAWATTVSTSPISGLNLTMSSRYSCSAKEIFKLNFFYSIKMYFACIILLFLLSKFLGI</sequence>
<feature type="transmembrane region" description="Helical" evidence="1">
    <location>
        <begin position="404"/>
        <end position="425"/>
    </location>
</feature>
<evidence type="ECO:0000256" key="1">
    <source>
        <dbReference type="SAM" id="Phobius"/>
    </source>
</evidence>
<evidence type="ECO:0000313" key="3">
    <source>
        <dbReference type="EMBL" id="TLS73290.1"/>
    </source>
</evidence>
<dbReference type="OrthoDB" id="5411831at2"/>
<dbReference type="EMBL" id="VBUF01000001">
    <property type="protein sequence ID" value="TLS73290.1"/>
    <property type="molecule type" value="Genomic_DNA"/>
</dbReference>
<keyword evidence="1" id="KW-1133">Transmembrane helix</keyword>
<feature type="transmembrane region" description="Helical" evidence="1">
    <location>
        <begin position="54"/>
        <end position="71"/>
    </location>
</feature>
<reference evidence="3 5" key="3">
    <citation type="submission" date="2019-05" db="EMBL/GenBank/DDBJ databases">
        <title>Arcobacter cibarius and Arcobacter thereius providing challenges in identification an antibiotic susceptibility and Quinolone resistance.</title>
        <authorList>
            <person name="Busch A."/>
            <person name="Hanel I."/>
            <person name="Hotzel H."/>
            <person name="Tomaso H."/>
        </authorList>
    </citation>
    <scope>NUCLEOTIDE SEQUENCE [LARGE SCALE GENOMIC DNA]</scope>
    <source>
        <strain evidence="3 5">17CS1191_2</strain>
    </source>
</reference>
<dbReference type="RefSeq" id="WP_066180671.1">
    <property type="nucleotide sequence ID" value="NZ_LCUJ01000002.1"/>
</dbReference>
<name>A0A1C0B8I4_9BACT</name>
<feature type="transmembrane region" description="Helical" evidence="1">
    <location>
        <begin position="250"/>
        <end position="268"/>
    </location>
</feature>
<keyword evidence="1" id="KW-0812">Transmembrane</keyword>
<feature type="transmembrane region" description="Helical" evidence="1">
    <location>
        <begin position="330"/>
        <end position="356"/>
    </location>
</feature>
<feature type="transmembrane region" description="Helical" evidence="1">
    <location>
        <begin position="218"/>
        <end position="244"/>
    </location>
</feature>
<organism evidence="2 4">
    <name type="scientific">Aliarcobacter thereius</name>
    <dbReference type="NCBI Taxonomy" id="544718"/>
    <lineage>
        <taxon>Bacteria</taxon>
        <taxon>Pseudomonadati</taxon>
        <taxon>Campylobacterota</taxon>
        <taxon>Epsilonproteobacteria</taxon>
        <taxon>Campylobacterales</taxon>
        <taxon>Arcobacteraceae</taxon>
        <taxon>Aliarcobacter</taxon>
    </lineage>
</organism>
<accession>A0A1C0B8I4</accession>
<protein>
    <submittedName>
        <fullName evidence="3">Tellurium resistance protein TerC</fullName>
    </submittedName>
</protein>
<evidence type="ECO:0000313" key="4">
    <source>
        <dbReference type="Proteomes" id="UP000093281"/>
    </source>
</evidence>
<reference evidence="4" key="1">
    <citation type="submission" date="2015-05" db="EMBL/GenBank/DDBJ databases">
        <authorList>
            <person name="Rovetto F."/>
            <person name="Cocolin L."/>
            <person name="Illeghems K."/>
            <person name="Van Nieuwerburgh F."/>
            <person name="Houf K."/>
        </authorList>
    </citation>
    <scope>NUCLEOTIDE SEQUENCE [LARGE SCALE GENOMIC DNA]</scope>
    <source>
        <strain evidence="4">DU22</strain>
    </source>
</reference>
<dbReference type="EMBL" id="LCUJ01000002">
    <property type="protein sequence ID" value="OCL99918.1"/>
    <property type="molecule type" value="Genomic_DNA"/>
</dbReference>
<feature type="transmembrane region" description="Helical" evidence="1">
    <location>
        <begin position="161"/>
        <end position="181"/>
    </location>
</feature>